<evidence type="ECO:0000256" key="1">
    <source>
        <dbReference type="SAM" id="Coils"/>
    </source>
</evidence>
<protein>
    <submittedName>
        <fullName evidence="2">Uncharacterized protein</fullName>
    </submittedName>
</protein>
<dbReference type="HOGENOM" id="CLU_064929_0_0_14"/>
<dbReference type="STRING" id="768700.MSU_0188"/>
<dbReference type="RefSeq" id="WP_013609683.1">
    <property type="nucleotide sequence ID" value="NC_015155.1"/>
</dbReference>
<keyword evidence="1" id="KW-0175">Coiled coil</keyword>
<gene>
    <name evidence="2" type="ordered locus">MSU_0188</name>
</gene>
<proteinExistence type="predicted"/>
<sequence>MKLIFKPIFLLSILFGAPSLSFYLFQKDSSLNPSVSLSFSLPGGGQSTPLPISLELKDRSKRDLVKESSYSSPTNLNNLGNLESQQNENIEITISENSDLSLNKEIDINSNTTIGNLFGELLKNSQTKEIQSQSSRSLKEVQESLGKHNSSFEEVQKSIEEWNKKRKETLKDNQKTKRQVKNEEEMVPPSIDLEKRKALFCFYKKFEELSGKKEGYSKKLKSVEEGNNLEVKIQDFSENSEILESLREIGWDNGDMNDFGKYLRGEKKGKNNKDPLEILLDSEYLQKIRNEAITWKDKTSQFIRGRYLESRTGWSGLRNNRHLSSSLNVFGGKVKSIESEALSLIASKLLEKMLRKVEK</sequence>
<dbReference type="Proteomes" id="UP000007484">
    <property type="component" value="Chromosome"/>
</dbReference>
<reference evidence="2 3" key="1">
    <citation type="journal article" date="2011" name="J. Bacteriol.">
        <title>Complete genome sequences of two hemotropic Mycoplasmas, Mycoplasma haemofelis strain Ohio2 and Mycoplasma suis strain Illinois.</title>
        <authorList>
            <person name="Messick J.B."/>
            <person name="Santos A.P."/>
            <person name="Guimaraes A.M."/>
        </authorList>
    </citation>
    <scope>NUCLEOTIDE SEQUENCE [LARGE SCALE GENOMIC DNA]</scope>
    <source>
        <strain evidence="2 3">Illinois</strain>
    </source>
</reference>
<keyword evidence="3" id="KW-1185">Reference proteome</keyword>
<organism evidence="2 3">
    <name type="scientific">Mycoplasma suis (strain Illinois)</name>
    <dbReference type="NCBI Taxonomy" id="768700"/>
    <lineage>
        <taxon>Bacteria</taxon>
        <taxon>Bacillati</taxon>
        <taxon>Mycoplasmatota</taxon>
        <taxon>Mollicutes</taxon>
        <taxon>Mycoplasmataceae</taxon>
        <taxon>Mycoplasma</taxon>
    </lineage>
</organism>
<evidence type="ECO:0000313" key="2">
    <source>
        <dbReference type="EMBL" id="ADX97732.1"/>
    </source>
</evidence>
<dbReference type="EMBL" id="CP002525">
    <property type="protein sequence ID" value="ADX97732.1"/>
    <property type="molecule type" value="Genomic_DNA"/>
</dbReference>
<accession>F0QQG2</accession>
<evidence type="ECO:0000313" key="3">
    <source>
        <dbReference type="Proteomes" id="UP000007484"/>
    </source>
</evidence>
<dbReference type="AlphaFoldDB" id="F0QQG2"/>
<dbReference type="KEGG" id="mss:MSU_0188"/>
<feature type="coiled-coil region" evidence="1">
    <location>
        <begin position="152"/>
        <end position="186"/>
    </location>
</feature>
<name>F0QQG2_MYCSL</name>